<keyword evidence="5 7" id="KW-0472">Membrane</keyword>
<dbReference type="Pfam" id="PF01098">
    <property type="entry name" value="FTSW_RODA_SPOVE"/>
    <property type="match status" value="1"/>
</dbReference>
<dbReference type="HOGENOM" id="CLU_029243_3_1_6"/>
<feature type="transmembrane region" description="Helical" evidence="7">
    <location>
        <begin position="213"/>
        <end position="231"/>
    </location>
</feature>
<feature type="transmembrane region" description="Helical" evidence="7">
    <location>
        <begin position="377"/>
        <end position="398"/>
    </location>
</feature>
<dbReference type="OrthoDB" id="9768187at2"/>
<protein>
    <submittedName>
        <fullName evidence="8">Bacterial cell division membrane protein</fullName>
    </submittedName>
</protein>
<evidence type="ECO:0000313" key="8">
    <source>
        <dbReference type="EMBL" id="AFL74621.1"/>
    </source>
</evidence>
<feature type="transmembrane region" description="Helical" evidence="7">
    <location>
        <begin position="85"/>
        <end position="104"/>
    </location>
</feature>
<feature type="transmembrane region" description="Helical" evidence="7">
    <location>
        <begin position="61"/>
        <end position="78"/>
    </location>
</feature>
<dbReference type="GO" id="GO:0051301">
    <property type="term" value="P:cell division"/>
    <property type="evidence" value="ECO:0007669"/>
    <property type="project" value="UniProtKB-KW"/>
</dbReference>
<evidence type="ECO:0000256" key="2">
    <source>
        <dbReference type="ARBA" id="ARBA00022692"/>
    </source>
</evidence>
<evidence type="ECO:0000256" key="7">
    <source>
        <dbReference type="SAM" id="Phobius"/>
    </source>
</evidence>
<evidence type="ECO:0000256" key="5">
    <source>
        <dbReference type="ARBA" id="ARBA00023136"/>
    </source>
</evidence>
<feature type="compositionally biased region" description="Basic and acidic residues" evidence="6">
    <location>
        <begin position="455"/>
        <end position="469"/>
    </location>
</feature>
<dbReference type="InterPro" id="IPR001182">
    <property type="entry name" value="FtsW/RodA"/>
</dbReference>
<evidence type="ECO:0000313" key="9">
    <source>
        <dbReference type="Proteomes" id="UP000006062"/>
    </source>
</evidence>
<evidence type="ECO:0000256" key="6">
    <source>
        <dbReference type="SAM" id="MobiDB-lite"/>
    </source>
</evidence>
<name>I3YCA3_THIV6</name>
<accession>I3YCA3</accession>
<feature type="transmembrane region" description="Helical" evidence="7">
    <location>
        <begin position="410"/>
        <end position="431"/>
    </location>
</feature>
<feature type="transmembrane region" description="Helical" evidence="7">
    <location>
        <begin position="237"/>
        <end position="253"/>
    </location>
</feature>
<dbReference type="KEGG" id="tvi:Thivi_2702"/>
<keyword evidence="8" id="KW-0132">Cell division</keyword>
<dbReference type="GO" id="GO:0008360">
    <property type="term" value="P:regulation of cell shape"/>
    <property type="evidence" value="ECO:0007669"/>
    <property type="project" value="UniProtKB-KW"/>
</dbReference>
<feature type="transmembrane region" description="Helical" evidence="7">
    <location>
        <begin position="344"/>
        <end position="365"/>
    </location>
</feature>
<dbReference type="PANTHER" id="PTHR30474">
    <property type="entry name" value="CELL CYCLE PROTEIN"/>
    <property type="match status" value="1"/>
</dbReference>
<dbReference type="STRING" id="765911.Thivi_2702"/>
<dbReference type="EMBL" id="CP003154">
    <property type="protein sequence ID" value="AFL74621.1"/>
    <property type="molecule type" value="Genomic_DNA"/>
</dbReference>
<feature type="transmembrane region" description="Helical" evidence="7">
    <location>
        <begin position="260"/>
        <end position="279"/>
    </location>
</feature>
<dbReference type="AlphaFoldDB" id="I3YCA3"/>
<dbReference type="GO" id="GO:0032153">
    <property type="term" value="C:cell division site"/>
    <property type="evidence" value="ECO:0007669"/>
    <property type="project" value="TreeGrafter"/>
</dbReference>
<keyword evidence="4 7" id="KW-1133">Transmembrane helix</keyword>
<reference evidence="8 9" key="1">
    <citation type="submission" date="2012-06" db="EMBL/GenBank/DDBJ databases">
        <title>Complete sequence of Thiocystis violascens DSM 198.</title>
        <authorList>
            <consortium name="US DOE Joint Genome Institute"/>
            <person name="Lucas S."/>
            <person name="Han J."/>
            <person name="Lapidus A."/>
            <person name="Cheng J.-F."/>
            <person name="Goodwin L."/>
            <person name="Pitluck S."/>
            <person name="Peters L."/>
            <person name="Ovchinnikova G."/>
            <person name="Teshima H."/>
            <person name="Detter J.C."/>
            <person name="Han C."/>
            <person name="Tapia R."/>
            <person name="Land M."/>
            <person name="Hauser L."/>
            <person name="Kyrpides N."/>
            <person name="Ivanova N."/>
            <person name="Pagani I."/>
            <person name="Vogl K."/>
            <person name="Liu Z."/>
            <person name="Frigaard N.-U."/>
            <person name="Bryant D."/>
            <person name="Woyke T."/>
        </authorList>
    </citation>
    <scope>NUCLEOTIDE SEQUENCE [LARGE SCALE GENOMIC DNA]</scope>
    <source>
        <strain evidence="9">ATCC 17096 / DSM 198 / 6111</strain>
    </source>
</reference>
<feature type="transmembrane region" description="Helical" evidence="7">
    <location>
        <begin position="116"/>
        <end position="135"/>
    </location>
</feature>
<proteinExistence type="predicted"/>
<keyword evidence="8" id="KW-0131">Cell cycle</keyword>
<dbReference type="RefSeq" id="WP_014779055.1">
    <property type="nucleotide sequence ID" value="NC_018012.1"/>
</dbReference>
<feature type="transmembrane region" description="Helical" evidence="7">
    <location>
        <begin position="170"/>
        <end position="192"/>
    </location>
</feature>
<dbReference type="eggNOG" id="COG0772">
    <property type="taxonomic scope" value="Bacteria"/>
</dbReference>
<keyword evidence="9" id="KW-1185">Reference proteome</keyword>
<feature type="region of interest" description="Disordered" evidence="6">
    <location>
        <begin position="439"/>
        <end position="510"/>
    </location>
</feature>
<dbReference type="PANTHER" id="PTHR30474:SF3">
    <property type="entry name" value="PEPTIDOGLYCAN GLYCOSYLTRANSFERASE RODA"/>
    <property type="match status" value="1"/>
</dbReference>
<gene>
    <name evidence="8" type="ordered locus">Thivi_2702</name>
</gene>
<keyword evidence="3" id="KW-0133">Cell shape</keyword>
<dbReference type="GO" id="GO:0005886">
    <property type="term" value="C:plasma membrane"/>
    <property type="evidence" value="ECO:0007669"/>
    <property type="project" value="TreeGrafter"/>
</dbReference>
<feature type="transmembrane region" description="Helical" evidence="7">
    <location>
        <begin position="142"/>
        <end position="164"/>
    </location>
</feature>
<feature type="transmembrane region" description="Helical" evidence="7">
    <location>
        <begin position="27"/>
        <end position="49"/>
    </location>
</feature>
<evidence type="ECO:0000256" key="3">
    <source>
        <dbReference type="ARBA" id="ARBA00022960"/>
    </source>
</evidence>
<sequence length="510" mass="54322">MTLKPKPLAPDSTLLDAWDLRWPERRLLLLCLLCMTLGFLMVLGSGLAAGRALHPLDLLPLFVYALCLLVMHLSLVAARFQGDQILLATLAFLAGFGLLAQYRLGAFDTADPAGPGLLLFPLGVLLMLTACVALMHGRYERLAAGLWIWGGLSLALVAVLLLIGQRYRGAVYGAGLITPTELLKVTVVLFLASFIDRHAKPLSNWGKGFPRPPLRDLLPLAGFLAVLAGLLLFQRDLGMLIILGVTLLVMLFAGTGRIGYLVLGALGAAGLGALVLAFFSHGQSRIAAWRSPFDDPTGNSWQILQGLSGMYSGGLWGEGFGRGNPEYTPIAQSDFIYSVIGEELGFVGCALVIVFFLIFFSRGLGIADQTRSSFGKLVCVGLVSVLATQTFLNLGGVTKFIPLTGITLPFISHGGSSLLTGFISLGLILAISESAPGSARRQTVTTKRARAGAEAPRRRVREAAPDLHPDPSPGEGRSPAPRPDARASGTAPPRRTSRKKPVARSKDPLD</sequence>
<keyword evidence="2 7" id="KW-0812">Transmembrane</keyword>
<evidence type="ECO:0000256" key="1">
    <source>
        <dbReference type="ARBA" id="ARBA00004141"/>
    </source>
</evidence>
<dbReference type="GO" id="GO:0015648">
    <property type="term" value="F:lipid-linked peptidoglycan transporter activity"/>
    <property type="evidence" value="ECO:0007669"/>
    <property type="project" value="TreeGrafter"/>
</dbReference>
<comment type="subcellular location">
    <subcellularLocation>
        <location evidence="1">Membrane</location>
        <topology evidence="1">Multi-pass membrane protein</topology>
    </subcellularLocation>
</comment>
<organism evidence="8 9">
    <name type="scientific">Thiocystis violascens (strain ATCC 17096 / DSM 198 / 6111)</name>
    <name type="common">Chromatium violascens</name>
    <dbReference type="NCBI Taxonomy" id="765911"/>
    <lineage>
        <taxon>Bacteria</taxon>
        <taxon>Pseudomonadati</taxon>
        <taxon>Pseudomonadota</taxon>
        <taxon>Gammaproteobacteria</taxon>
        <taxon>Chromatiales</taxon>
        <taxon>Chromatiaceae</taxon>
        <taxon>Thiocystis</taxon>
    </lineage>
</organism>
<dbReference type="Proteomes" id="UP000006062">
    <property type="component" value="Chromosome"/>
</dbReference>
<evidence type="ECO:0000256" key="4">
    <source>
        <dbReference type="ARBA" id="ARBA00022989"/>
    </source>
</evidence>